<protein>
    <recommendedName>
        <fullName evidence="3">Solute-binding protein family 3/N-terminal domain-containing protein</fullName>
    </recommendedName>
</protein>
<reference evidence="2" key="1">
    <citation type="journal article" date="2019" name="Int. J. Syst. Evol. Microbiol.">
        <title>The Global Catalogue of Microorganisms (GCM) 10K type strain sequencing project: providing services to taxonomists for standard genome sequencing and annotation.</title>
        <authorList>
            <consortium name="The Broad Institute Genomics Platform"/>
            <consortium name="The Broad Institute Genome Sequencing Center for Infectious Disease"/>
            <person name="Wu L."/>
            <person name="Ma J."/>
        </authorList>
    </citation>
    <scope>NUCLEOTIDE SEQUENCE [LARGE SCALE GENOMIC DNA]</scope>
    <source>
        <strain evidence="2">JCM 17551</strain>
    </source>
</reference>
<organism evidence="1 2">
    <name type="scientific">Litoribacillus peritrichatus</name>
    <dbReference type="NCBI Taxonomy" id="718191"/>
    <lineage>
        <taxon>Bacteria</taxon>
        <taxon>Pseudomonadati</taxon>
        <taxon>Pseudomonadota</taxon>
        <taxon>Gammaproteobacteria</taxon>
        <taxon>Oceanospirillales</taxon>
        <taxon>Oceanospirillaceae</taxon>
        <taxon>Litoribacillus</taxon>
    </lineage>
</organism>
<gene>
    <name evidence="1" type="ORF">GCM10022277_04440</name>
</gene>
<evidence type="ECO:0008006" key="3">
    <source>
        <dbReference type="Google" id="ProtNLM"/>
    </source>
</evidence>
<dbReference type="EMBL" id="BAABBN010000004">
    <property type="protein sequence ID" value="GAA3912833.1"/>
    <property type="molecule type" value="Genomic_DNA"/>
</dbReference>
<dbReference type="SUPFAM" id="SSF53850">
    <property type="entry name" value="Periplasmic binding protein-like II"/>
    <property type="match status" value="1"/>
</dbReference>
<evidence type="ECO:0000313" key="1">
    <source>
        <dbReference type="EMBL" id="GAA3912833.1"/>
    </source>
</evidence>
<sequence length="201" mass="23574">MEPYQEYDPEQQLSGLGINVIRCIEQNTDLQFTLELLPWKRAQELVKQQKYDGFFVGSENNTRNQYARYFGPFITSYWHWYLKHEREARMDNNGLPTPENINIGVVLGTNMHQWISAHEGYKIIAHESSKHLFELLELDKLDYVLATEPMYLNYRNSVDSELNSLIAKSKPLGVYLGHHFIQKHPKIIKQIENSVDSCQQN</sequence>
<comment type="caution">
    <text evidence="1">The sequence shown here is derived from an EMBL/GenBank/DDBJ whole genome shotgun (WGS) entry which is preliminary data.</text>
</comment>
<proteinExistence type="predicted"/>
<accession>A0ABP7M2S3</accession>
<evidence type="ECO:0000313" key="2">
    <source>
        <dbReference type="Proteomes" id="UP001501565"/>
    </source>
</evidence>
<name>A0ABP7M2S3_9GAMM</name>
<dbReference type="Proteomes" id="UP001501565">
    <property type="component" value="Unassembled WGS sequence"/>
</dbReference>
<keyword evidence="2" id="KW-1185">Reference proteome</keyword>
<dbReference type="Gene3D" id="3.40.190.10">
    <property type="entry name" value="Periplasmic binding protein-like II"/>
    <property type="match status" value="2"/>
</dbReference>